<name>A0A2B4SEH0_STYPI</name>
<dbReference type="InterPro" id="IPR000504">
    <property type="entry name" value="RRM_dom"/>
</dbReference>
<dbReference type="InterPro" id="IPR039599">
    <property type="entry name" value="RBM48"/>
</dbReference>
<dbReference type="Proteomes" id="UP000225706">
    <property type="component" value="Unassembled WGS sequence"/>
</dbReference>
<keyword evidence="6" id="KW-0508">mRNA splicing</keyword>
<dbReference type="PANTHER" id="PTHR20957">
    <property type="entry name" value="RNA-BINDING PROTEIN 48"/>
    <property type="match status" value="1"/>
</dbReference>
<comment type="caution">
    <text evidence="11">The sequence shown here is derived from an EMBL/GenBank/DDBJ whole genome shotgun (WGS) entry which is preliminary data.</text>
</comment>
<dbReference type="GO" id="GO:0005681">
    <property type="term" value="C:spliceosomal complex"/>
    <property type="evidence" value="ECO:0007669"/>
    <property type="project" value="UniProtKB-KW"/>
</dbReference>
<sequence>MADDSNRVSMVKKHHEQANLNYNRPKYREARWERAVKVYTINLESKYVLIQGIPAVGASKELLELFALYGAINEYRILDDYPSEPFTEVYWIKFQRINSARSAKKKLDNRSFFGGILHVCYAPEFETVDDTREKFQERRKIMAKKTRELFGAQEKTYKTKVAPIADSSTKSSQEDSREAILVSSSAETTASSTNSSDPVRGLSHGINYSMYTMPSSTFNYPTLPPPPQHVHPYQYPPPPPPWELPRVPSAHATLPAYLQSFTPPPPPPIPPPPPPPSSPPKFHSVESPTSQEASANKSEVPRQEKGFPVYMSKVMIGPQHEEGSYSISTMSSLTGDDSLDKTAYTIRNKFQKLSGACQSTNNISSLSEQNVQLHIIQNPNESTPSSVSKKKRKRI</sequence>
<evidence type="ECO:0000256" key="6">
    <source>
        <dbReference type="ARBA" id="ARBA00023187"/>
    </source>
</evidence>
<keyword evidence="3" id="KW-0507">mRNA processing</keyword>
<evidence type="ECO:0000256" key="9">
    <source>
        <dbReference type="SAM" id="MobiDB-lite"/>
    </source>
</evidence>
<evidence type="ECO:0000259" key="10">
    <source>
        <dbReference type="PROSITE" id="PS50102"/>
    </source>
</evidence>
<evidence type="ECO:0000256" key="4">
    <source>
        <dbReference type="ARBA" id="ARBA00022728"/>
    </source>
</evidence>
<comment type="similarity">
    <text evidence="1">Belongs to the RBM48 family.</text>
</comment>
<proteinExistence type="inferred from homology"/>
<organism evidence="11 12">
    <name type="scientific">Stylophora pistillata</name>
    <name type="common">Smooth cauliflower coral</name>
    <dbReference type="NCBI Taxonomy" id="50429"/>
    <lineage>
        <taxon>Eukaryota</taxon>
        <taxon>Metazoa</taxon>
        <taxon>Cnidaria</taxon>
        <taxon>Anthozoa</taxon>
        <taxon>Hexacorallia</taxon>
        <taxon>Scleractinia</taxon>
        <taxon>Astrocoeniina</taxon>
        <taxon>Pocilloporidae</taxon>
        <taxon>Stylophora</taxon>
    </lineage>
</organism>
<dbReference type="STRING" id="50429.A0A2B4SEH0"/>
<evidence type="ECO:0000256" key="7">
    <source>
        <dbReference type="ARBA" id="ARBA00035004"/>
    </source>
</evidence>
<evidence type="ECO:0000256" key="1">
    <source>
        <dbReference type="ARBA" id="ARBA00006938"/>
    </source>
</evidence>
<dbReference type="EMBL" id="LSMT01000114">
    <property type="protein sequence ID" value="PFX26957.1"/>
    <property type="molecule type" value="Genomic_DNA"/>
</dbReference>
<feature type="region of interest" description="Disordered" evidence="9">
    <location>
        <begin position="257"/>
        <end position="306"/>
    </location>
</feature>
<dbReference type="InterPro" id="IPR034264">
    <property type="entry name" value="RBM48_RRM"/>
</dbReference>
<dbReference type="OrthoDB" id="78358at2759"/>
<feature type="domain" description="RRM" evidence="10">
    <location>
        <begin position="46"/>
        <end position="124"/>
    </location>
</feature>
<feature type="compositionally biased region" description="Polar residues" evidence="9">
    <location>
        <begin position="376"/>
        <end position="387"/>
    </location>
</feature>
<feature type="region of interest" description="Disordered" evidence="9">
    <location>
        <begin position="163"/>
        <end position="201"/>
    </location>
</feature>
<evidence type="ECO:0000313" key="11">
    <source>
        <dbReference type="EMBL" id="PFX26957.1"/>
    </source>
</evidence>
<feature type="compositionally biased region" description="Pro residues" evidence="9">
    <location>
        <begin position="262"/>
        <end position="279"/>
    </location>
</feature>
<evidence type="ECO:0000256" key="3">
    <source>
        <dbReference type="ARBA" id="ARBA00022664"/>
    </source>
</evidence>
<keyword evidence="12" id="KW-1185">Reference proteome</keyword>
<evidence type="ECO:0000256" key="2">
    <source>
        <dbReference type="ARBA" id="ARBA00015189"/>
    </source>
</evidence>
<dbReference type="PANTHER" id="PTHR20957:SF0">
    <property type="entry name" value="RNA-BINDING PROTEIN 48"/>
    <property type="match status" value="1"/>
</dbReference>
<dbReference type="FunFam" id="3.30.70.330:FF:000424">
    <property type="entry name" value="RNA-binding protein 48 isoform X4"/>
    <property type="match status" value="1"/>
</dbReference>
<dbReference type="SUPFAM" id="SSF54928">
    <property type="entry name" value="RNA-binding domain, RBD"/>
    <property type="match status" value="1"/>
</dbReference>
<keyword evidence="5 8" id="KW-0694">RNA-binding</keyword>
<feature type="region of interest" description="Disordered" evidence="9">
    <location>
        <begin position="376"/>
        <end position="395"/>
    </location>
</feature>
<keyword evidence="4" id="KW-0747">Spliceosome</keyword>
<dbReference type="GO" id="GO:0003723">
    <property type="term" value="F:RNA binding"/>
    <property type="evidence" value="ECO:0007669"/>
    <property type="project" value="UniProtKB-UniRule"/>
</dbReference>
<dbReference type="InterPro" id="IPR035979">
    <property type="entry name" value="RBD_domain_sf"/>
</dbReference>
<feature type="compositionally biased region" description="Low complexity" evidence="9">
    <location>
        <begin position="183"/>
        <end position="196"/>
    </location>
</feature>
<feature type="compositionally biased region" description="Polar residues" evidence="9">
    <location>
        <begin position="286"/>
        <end position="297"/>
    </location>
</feature>
<dbReference type="Gene3D" id="3.30.70.330">
    <property type="match status" value="1"/>
</dbReference>
<reference evidence="12" key="1">
    <citation type="journal article" date="2017" name="bioRxiv">
        <title>Comparative analysis of the genomes of Stylophora pistillata and Acropora digitifera provides evidence for extensive differences between species of corals.</title>
        <authorList>
            <person name="Voolstra C.R."/>
            <person name="Li Y."/>
            <person name="Liew Y.J."/>
            <person name="Baumgarten S."/>
            <person name="Zoccola D."/>
            <person name="Flot J.-F."/>
            <person name="Tambutte S."/>
            <person name="Allemand D."/>
            <person name="Aranda M."/>
        </authorList>
    </citation>
    <scope>NUCLEOTIDE SEQUENCE [LARGE SCALE GENOMIC DNA]</scope>
</reference>
<dbReference type="AlphaFoldDB" id="A0A2B4SEH0"/>
<dbReference type="GO" id="GO:0006397">
    <property type="term" value="P:mRNA processing"/>
    <property type="evidence" value="ECO:0007669"/>
    <property type="project" value="UniProtKB-KW"/>
</dbReference>
<gene>
    <name evidence="11" type="primary">Rbm48</name>
    <name evidence="11" type="ORF">AWC38_SpisGene8332</name>
</gene>
<dbReference type="PROSITE" id="PS50102">
    <property type="entry name" value="RRM"/>
    <property type="match status" value="1"/>
</dbReference>
<comment type="function">
    <text evidence="7">As a component of the minor spliceosome, involved in the splicing of U12-type introns in pre-mRNAs.</text>
</comment>
<dbReference type="InterPro" id="IPR012677">
    <property type="entry name" value="Nucleotide-bd_a/b_plait_sf"/>
</dbReference>
<evidence type="ECO:0000313" key="12">
    <source>
        <dbReference type="Proteomes" id="UP000225706"/>
    </source>
</evidence>
<dbReference type="GO" id="GO:0005654">
    <property type="term" value="C:nucleoplasm"/>
    <property type="evidence" value="ECO:0007669"/>
    <property type="project" value="TreeGrafter"/>
</dbReference>
<dbReference type="GO" id="GO:0008380">
    <property type="term" value="P:RNA splicing"/>
    <property type="evidence" value="ECO:0007669"/>
    <property type="project" value="UniProtKB-KW"/>
</dbReference>
<dbReference type="Pfam" id="PF00076">
    <property type="entry name" value="RRM_1"/>
    <property type="match status" value="1"/>
</dbReference>
<evidence type="ECO:0000256" key="8">
    <source>
        <dbReference type="PROSITE-ProRule" id="PRU00176"/>
    </source>
</evidence>
<dbReference type="CDD" id="cd12442">
    <property type="entry name" value="RRM_RBM48"/>
    <property type="match status" value="1"/>
</dbReference>
<accession>A0A2B4SEH0</accession>
<evidence type="ECO:0000256" key="5">
    <source>
        <dbReference type="ARBA" id="ARBA00022884"/>
    </source>
</evidence>
<protein>
    <recommendedName>
        <fullName evidence="2">RNA-binding protein 48</fullName>
    </recommendedName>
</protein>